<organism evidence="3 4">
    <name type="scientific">Streptomyces formicae</name>
    <dbReference type="NCBI Taxonomy" id="1616117"/>
    <lineage>
        <taxon>Bacteria</taxon>
        <taxon>Bacillati</taxon>
        <taxon>Actinomycetota</taxon>
        <taxon>Actinomycetes</taxon>
        <taxon>Kitasatosporales</taxon>
        <taxon>Streptomycetaceae</taxon>
        <taxon>Streptomyces</taxon>
    </lineage>
</organism>
<dbReference type="PROSITE" id="PS51898">
    <property type="entry name" value="TYR_RECOMBINASE"/>
    <property type="match status" value="1"/>
</dbReference>
<dbReference type="AlphaFoldDB" id="A0A291QMP9"/>
<evidence type="ECO:0000256" key="1">
    <source>
        <dbReference type="ARBA" id="ARBA00023172"/>
    </source>
</evidence>
<dbReference type="InterPro" id="IPR002104">
    <property type="entry name" value="Integrase_catalytic"/>
</dbReference>
<gene>
    <name evidence="3" type="ORF">KY5_7746</name>
</gene>
<feature type="domain" description="Tyr recombinase" evidence="2">
    <location>
        <begin position="461"/>
        <end position="675"/>
    </location>
</feature>
<dbReference type="EMBL" id="CP022685">
    <property type="protein sequence ID" value="ATL32764.1"/>
    <property type="molecule type" value="Genomic_DNA"/>
</dbReference>
<dbReference type="Proteomes" id="UP000221011">
    <property type="component" value="Chromosome"/>
</dbReference>
<evidence type="ECO:0000259" key="2">
    <source>
        <dbReference type="PROSITE" id="PS51898"/>
    </source>
</evidence>
<dbReference type="RefSeq" id="WP_098246649.1">
    <property type="nucleotide sequence ID" value="NZ_CP022685.1"/>
</dbReference>
<dbReference type="Gene3D" id="1.10.443.10">
    <property type="entry name" value="Intergrase catalytic core"/>
    <property type="match status" value="1"/>
</dbReference>
<sequence length="831" mass="92881">MSLAPSTLVYELAVPVDPAGWESWLIDNLLAEWRPGEWNAEALLFTGDFANPLTWVFPCKVVACMRRSLTKGGACGSCTARMRREGLTADQLVIIPGTGRDPATGALPRCAVSQDNVRCGREVSAEGLCESHSEKWPRYLRDHQGANRERWASGIALPMTARPGCGVAGCADQVAGGRGLLCRYHAGRRREAIRRGAVCSEAQWAARDAPWLAPHQFSLVPLAPLVRLEFLYALQRREARGAQIAPGTLRQTIGMLLTEDTLAAVDPDRFPVNSTNRLYTAHELIHWVHAGYSEFRGLDPAQQDTVELRTLGLSSTKTRSGRRTRSGTASLASIQQGWLRSLLVSWARLKQPESQEFSATRKACIVASTALSLRPGGGHDPAALRLVDMDAVVDACAVTTRPDETLYAYATRKQRKRKFGDLLEFARREDLLPELSPKFAVQSYHRIPVMEVQEEDEAGKAIPEYVIRQLDEQLASIGRDRAYGPLRPEDTHWLMKTAYMVCRDTGRRPREFCGLALECLRYEDGQYTLIWDNFKGKRLKRSLPIEKSTAEAILAWQRRRLQLVFPQHTDSYLFPAIGQVAKTPHLSSHEFGQVLRAWVDGLERIDSDAPDEDGTPLPFDRSKVFAYAFRSSYAQRHADAGTPLDVLMALMDHRNASTTMGYYRVTIRRKRQAVETLRLHAVDRRGNTAPFPSGVSYEQKSVAVPFGGCTEPSNVKAGGQKCPIRFQCAGCGFYRPDPSYLPAIEDHVRELKADRELAEAMGVDDFVIRNLSDQVTAFQGVIERMNERMTGLPEEIRAEIQEASRVLRKVRATNGRTLLPLTVVNRQETNR</sequence>
<dbReference type="InterPro" id="IPR011010">
    <property type="entry name" value="DNA_brk_join_enz"/>
</dbReference>
<dbReference type="GO" id="GO:0015074">
    <property type="term" value="P:DNA integration"/>
    <property type="evidence" value="ECO:0007669"/>
    <property type="project" value="InterPro"/>
</dbReference>
<reference evidence="3 4" key="1">
    <citation type="submission" date="2017-08" db="EMBL/GenBank/DDBJ databases">
        <title>Complete Genome Sequence of Streptomyces formicae KY5, the formicamycin producer.</title>
        <authorList>
            <person name="Holmes N.A."/>
            <person name="Devine R."/>
            <person name="Qin Z."/>
            <person name="Seipke R.F."/>
            <person name="Wilkinson B."/>
            <person name="Hutchings M.I."/>
        </authorList>
    </citation>
    <scope>NUCLEOTIDE SEQUENCE [LARGE SCALE GENOMIC DNA]</scope>
    <source>
        <strain evidence="3 4">KY5</strain>
    </source>
</reference>
<dbReference type="CDD" id="cd00397">
    <property type="entry name" value="DNA_BRE_C"/>
    <property type="match status" value="1"/>
</dbReference>
<dbReference type="KEGG" id="sfk:KY5_7746"/>
<evidence type="ECO:0000313" key="4">
    <source>
        <dbReference type="Proteomes" id="UP000221011"/>
    </source>
</evidence>
<dbReference type="SUPFAM" id="SSF56349">
    <property type="entry name" value="DNA breaking-rejoining enzymes"/>
    <property type="match status" value="1"/>
</dbReference>
<protein>
    <submittedName>
        <fullName evidence="3">Putative transposase</fullName>
    </submittedName>
</protein>
<keyword evidence="4" id="KW-1185">Reference proteome</keyword>
<dbReference type="InterPro" id="IPR013762">
    <property type="entry name" value="Integrase-like_cat_sf"/>
</dbReference>
<dbReference type="GO" id="GO:0003677">
    <property type="term" value="F:DNA binding"/>
    <property type="evidence" value="ECO:0007669"/>
    <property type="project" value="InterPro"/>
</dbReference>
<dbReference type="GO" id="GO:0006310">
    <property type="term" value="P:DNA recombination"/>
    <property type="evidence" value="ECO:0007669"/>
    <property type="project" value="UniProtKB-KW"/>
</dbReference>
<keyword evidence="1" id="KW-0233">DNA recombination</keyword>
<evidence type="ECO:0000313" key="3">
    <source>
        <dbReference type="EMBL" id="ATL32764.1"/>
    </source>
</evidence>
<proteinExistence type="predicted"/>
<accession>A0A291QMP9</accession>
<dbReference type="Pfam" id="PF00589">
    <property type="entry name" value="Phage_integrase"/>
    <property type="match status" value="1"/>
</dbReference>
<name>A0A291QMP9_9ACTN</name>